<feature type="compositionally biased region" description="Polar residues" evidence="1">
    <location>
        <begin position="60"/>
        <end position="69"/>
    </location>
</feature>
<name>A0A8T0HW91_CERPU</name>
<evidence type="ECO:0000313" key="2">
    <source>
        <dbReference type="EMBL" id="KAG0575324.1"/>
    </source>
</evidence>
<feature type="compositionally biased region" description="Polar residues" evidence="1">
    <location>
        <begin position="1"/>
        <end position="16"/>
    </location>
</feature>
<dbReference type="EMBL" id="CM026426">
    <property type="protein sequence ID" value="KAG0575324.1"/>
    <property type="molecule type" value="Genomic_DNA"/>
</dbReference>
<protein>
    <submittedName>
        <fullName evidence="2">Uncharacterized protein</fullName>
    </submittedName>
</protein>
<feature type="compositionally biased region" description="Low complexity" evidence="1">
    <location>
        <begin position="82"/>
        <end position="94"/>
    </location>
</feature>
<evidence type="ECO:0000256" key="1">
    <source>
        <dbReference type="SAM" id="MobiDB-lite"/>
    </source>
</evidence>
<sequence length="120" mass="13025">MPTRSHTYTNGLSATKSSPPPPSPSHPPDEKPSHVPASTKRNPTDEHPHITSPPPYRAPNSRTTFPLTNSPSRPALPPLPPLSTTTTPHNTPSRTKLKLARAPCTEPELAQENKHHGPYT</sequence>
<gene>
    <name evidence="2" type="ORF">KC19_VG336800</name>
</gene>
<proteinExistence type="predicted"/>
<dbReference type="Proteomes" id="UP000822688">
    <property type="component" value="Chromosome V"/>
</dbReference>
<evidence type="ECO:0000313" key="3">
    <source>
        <dbReference type="Proteomes" id="UP000822688"/>
    </source>
</evidence>
<feature type="region of interest" description="Disordered" evidence="1">
    <location>
        <begin position="1"/>
        <end position="120"/>
    </location>
</feature>
<organism evidence="2 3">
    <name type="scientific">Ceratodon purpureus</name>
    <name type="common">Fire moss</name>
    <name type="synonym">Dicranum purpureum</name>
    <dbReference type="NCBI Taxonomy" id="3225"/>
    <lineage>
        <taxon>Eukaryota</taxon>
        <taxon>Viridiplantae</taxon>
        <taxon>Streptophyta</taxon>
        <taxon>Embryophyta</taxon>
        <taxon>Bryophyta</taxon>
        <taxon>Bryophytina</taxon>
        <taxon>Bryopsida</taxon>
        <taxon>Dicranidae</taxon>
        <taxon>Pseudoditrichales</taxon>
        <taxon>Ditrichaceae</taxon>
        <taxon>Ceratodon</taxon>
    </lineage>
</organism>
<reference evidence="2" key="1">
    <citation type="submission" date="2020-06" db="EMBL/GenBank/DDBJ databases">
        <title>WGS assembly of Ceratodon purpureus strain R40.</title>
        <authorList>
            <person name="Carey S.B."/>
            <person name="Jenkins J."/>
            <person name="Shu S."/>
            <person name="Lovell J.T."/>
            <person name="Sreedasyam A."/>
            <person name="Maumus F."/>
            <person name="Tiley G.P."/>
            <person name="Fernandez-Pozo N."/>
            <person name="Barry K."/>
            <person name="Chen C."/>
            <person name="Wang M."/>
            <person name="Lipzen A."/>
            <person name="Daum C."/>
            <person name="Saski C.A."/>
            <person name="Payton A.C."/>
            <person name="Mcbreen J.C."/>
            <person name="Conrad R.E."/>
            <person name="Kollar L.M."/>
            <person name="Olsson S."/>
            <person name="Huttunen S."/>
            <person name="Landis J.B."/>
            <person name="Wickett N.J."/>
            <person name="Johnson M.G."/>
            <person name="Rensing S.A."/>
            <person name="Grimwood J."/>
            <person name="Schmutz J."/>
            <person name="Mcdaniel S.F."/>
        </authorList>
    </citation>
    <scope>NUCLEOTIDE SEQUENCE</scope>
    <source>
        <strain evidence="2">R40</strain>
    </source>
</reference>
<accession>A0A8T0HW91</accession>
<dbReference type="AlphaFoldDB" id="A0A8T0HW91"/>
<feature type="compositionally biased region" description="Basic and acidic residues" evidence="1">
    <location>
        <begin position="111"/>
        <end position="120"/>
    </location>
</feature>
<keyword evidence="3" id="KW-1185">Reference proteome</keyword>
<comment type="caution">
    <text evidence="2">The sequence shown here is derived from an EMBL/GenBank/DDBJ whole genome shotgun (WGS) entry which is preliminary data.</text>
</comment>